<dbReference type="InterPro" id="IPR026323">
    <property type="entry name" value="Exosortase-related_prot_XrtF"/>
</dbReference>
<accession>A0A1M7ZSS3</accession>
<dbReference type="GO" id="GO:0008233">
    <property type="term" value="F:peptidase activity"/>
    <property type="evidence" value="ECO:0007669"/>
    <property type="project" value="UniProtKB-KW"/>
</dbReference>
<proteinExistence type="predicted"/>
<organism evidence="9 10">
    <name type="scientific">Flavobacterium cucumis</name>
    <dbReference type="NCBI Taxonomy" id="416016"/>
    <lineage>
        <taxon>Bacteria</taxon>
        <taxon>Pseudomonadati</taxon>
        <taxon>Bacteroidota</taxon>
        <taxon>Flavobacteriia</taxon>
        <taxon>Flavobacteriales</taxon>
        <taxon>Flavobacteriaceae</taxon>
        <taxon>Flavobacterium</taxon>
    </lineage>
</organism>
<keyword evidence="4 8" id="KW-0812">Transmembrane</keyword>
<sequence length="191" mass="22768">MLKIYILKKTIRQNKLFFSFLIKFLLFYVVFTFVYKIYLTQYNAENKELDFFTEIVANQAKQLMLLFHDDIQFIKHDKEASFKIIFKEKFVARVIEGCNAISIMILFSAFVFAFATQWKKTMLYIGIGVFLIHILNIIRIALLSFALYYYPKYEAFLHGTIFPLFIYGVVFILWVLWVTKFSGYVKRITAK</sequence>
<reference evidence="10" key="1">
    <citation type="submission" date="2016-12" db="EMBL/GenBank/DDBJ databases">
        <authorList>
            <person name="Varghese N."/>
            <person name="Submissions S."/>
        </authorList>
    </citation>
    <scope>NUCLEOTIDE SEQUENCE [LARGE SCALE GENOMIC DNA]</scope>
    <source>
        <strain evidence="10">DSM 18830</strain>
    </source>
</reference>
<keyword evidence="6 8" id="KW-1133">Transmembrane helix</keyword>
<gene>
    <name evidence="9" type="ORF">SAMN05443547_0260</name>
</gene>
<dbReference type="AlphaFoldDB" id="A0A1M7ZSS3"/>
<feature type="transmembrane region" description="Helical" evidence="8">
    <location>
        <begin position="156"/>
        <end position="177"/>
    </location>
</feature>
<dbReference type="GO" id="GO:0005886">
    <property type="term" value="C:plasma membrane"/>
    <property type="evidence" value="ECO:0007669"/>
    <property type="project" value="UniProtKB-SubCell"/>
</dbReference>
<dbReference type="InterPro" id="IPR026392">
    <property type="entry name" value="Exo/Archaeosortase_dom"/>
</dbReference>
<dbReference type="OrthoDB" id="678161at2"/>
<evidence type="ECO:0000256" key="4">
    <source>
        <dbReference type="ARBA" id="ARBA00022692"/>
    </source>
</evidence>
<evidence type="ECO:0000256" key="6">
    <source>
        <dbReference type="ARBA" id="ARBA00022989"/>
    </source>
</evidence>
<dbReference type="Proteomes" id="UP000184611">
    <property type="component" value="Unassembled WGS sequence"/>
</dbReference>
<protein>
    <submittedName>
        <fullName evidence="9">Exosortase family protein XrtF</fullName>
    </submittedName>
</protein>
<evidence type="ECO:0000313" key="9">
    <source>
        <dbReference type="EMBL" id="SHO71941.1"/>
    </source>
</evidence>
<keyword evidence="7 8" id="KW-0472">Membrane</keyword>
<dbReference type="NCBIfam" id="TIGR04128">
    <property type="entry name" value="exoso_Fjoh_1448"/>
    <property type="match status" value="1"/>
</dbReference>
<evidence type="ECO:0000256" key="1">
    <source>
        <dbReference type="ARBA" id="ARBA00004651"/>
    </source>
</evidence>
<evidence type="ECO:0000256" key="8">
    <source>
        <dbReference type="SAM" id="Phobius"/>
    </source>
</evidence>
<keyword evidence="10" id="KW-1185">Reference proteome</keyword>
<dbReference type="GO" id="GO:0006508">
    <property type="term" value="P:proteolysis"/>
    <property type="evidence" value="ECO:0007669"/>
    <property type="project" value="UniProtKB-KW"/>
</dbReference>
<name>A0A1M7ZSS3_9FLAO</name>
<evidence type="ECO:0000313" key="10">
    <source>
        <dbReference type="Proteomes" id="UP000184611"/>
    </source>
</evidence>
<comment type="subcellular location">
    <subcellularLocation>
        <location evidence="1">Cell membrane</location>
        <topology evidence="1">Multi-pass membrane protein</topology>
    </subcellularLocation>
</comment>
<dbReference type="EMBL" id="FRYK01000001">
    <property type="protein sequence ID" value="SHO71941.1"/>
    <property type="molecule type" value="Genomic_DNA"/>
</dbReference>
<feature type="transmembrane region" description="Helical" evidence="8">
    <location>
        <begin position="90"/>
        <end position="115"/>
    </location>
</feature>
<keyword evidence="2" id="KW-1003">Cell membrane</keyword>
<evidence type="ECO:0000256" key="7">
    <source>
        <dbReference type="ARBA" id="ARBA00023136"/>
    </source>
</evidence>
<dbReference type="Pfam" id="PF09721">
    <property type="entry name" value="Exosortase_EpsH"/>
    <property type="match status" value="1"/>
</dbReference>
<feature type="transmembrane region" description="Helical" evidence="8">
    <location>
        <begin position="20"/>
        <end position="38"/>
    </location>
</feature>
<keyword evidence="3" id="KW-0645">Protease</keyword>
<feature type="transmembrane region" description="Helical" evidence="8">
    <location>
        <begin position="122"/>
        <end position="150"/>
    </location>
</feature>
<dbReference type="STRING" id="416016.SAMN05443547_0260"/>
<evidence type="ECO:0000256" key="2">
    <source>
        <dbReference type="ARBA" id="ARBA00022475"/>
    </source>
</evidence>
<dbReference type="NCBIfam" id="TIGR04178">
    <property type="entry name" value="exo_archaeo"/>
    <property type="match status" value="1"/>
</dbReference>
<keyword evidence="5" id="KW-0378">Hydrolase</keyword>
<dbReference type="InterPro" id="IPR019127">
    <property type="entry name" value="Exosortase"/>
</dbReference>
<evidence type="ECO:0000256" key="5">
    <source>
        <dbReference type="ARBA" id="ARBA00022801"/>
    </source>
</evidence>
<evidence type="ECO:0000256" key="3">
    <source>
        <dbReference type="ARBA" id="ARBA00022670"/>
    </source>
</evidence>